<name>A0ABR3W073_9PEZI</name>
<dbReference type="EMBL" id="JAZHXJ010000866">
    <property type="protein sequence ID" value="KAL1849623.1"/>
    <property type="molecule type" value="Genomic_DNA"/>
</dbReference>
<comment type="caution">
    <text evidence="2">The sequence shown here is derived from an EMBL/GenBank/DDBJ whole genome shotgun (WGS) entry which is preliminary data.</text>
</comment>
<reference evidence="2 3" key="1">
    <citation type="journal article" date="2024" name="Commun. Biol.">
        <title>Comparative genomic analysis of thermophilic fungi reveals convergent evolutionary adaptations and gene losses.</title>
        <authorList>
            <person name="Steindorff A.S."/>
            <person name="Aguilar-Pontes M.V."/>
            <person name="Robinson A.J."/>
            <person name="Andreopoulos B."/>
            <person name="LaButti K."/>
            <person name="Kuo A."/>
            <person name="Mondo S."/>
            <person name="Riley R."/>
            <person name="Otillar R."/>
            <person name="Haridas S."/>
            <person name="Lipzen A."/>
            <person name="Grimwood J."/>
            <person name="Schmutz J."/>
            <person name="Clum A."/>
            <person name="Reid I.D."/>
            <person name="Moisan M.C."/>
            <person name="Butler G."/>
            <person name="Nguyen T.T.M."/>
            <person name="Dewar K."/>
            <person name="Conant G."/>
            <person name="Drula E."/>
            <person name="Henrissat B."/>
            <person name="Hansel C."/>
            <person name="Singer S."/>
            <person name="Hutchinson M.I."/>
            <person name="de Vries R.P."/>
            <person name="Natvig D.O."/>
            <person name="Powell A.J."/>
            <person name="Tsang A."/>
            <person name="Grigoriev I.V."/>
        </authorList>
    </citation>
    <scope>NUCLEOTIDE SEQUENCE [LARGE SCALE GENOMIC DNA]</scope>
    <source>
        <strain evidence="2 3">ATCC 24622</strain>
    </source>
</reference>
<feature type="region of interest" description="Disordered" evidence="1">
    <location>
        <begin position="151"/>
        <end position="331"/>
    </location>
</feature>
<feature type="compositionally biased region" description="Basic and acidic residues" evidence="1">
    <location>
        <begin position="272"/>
        <end position="289"/>
    </location>
</feature>
<feature type="compositionally biased region" description="Basic and acidic residues" evidence="1">
    <location>
        <begin position="189"/>
        <end position="201"/>
    </location>
</feature>
<accession>A0ABR3W073</accession>
<evidence type="ECO:0000313" key="3">
    <source>
        <dbReference type="Proteomes" id="UP001586593"/>
    </source>
</evidence>
<evidence type="ECO:0000313" key="2">
    <source>
        <dbReference type="EMBL" id="KAL1849623.1"/>
    </source>
</evidence>
<protein>
    <submittedName>
        <fullName evidence="2">Uncharacterized protein</fullName>
    </submittedName>
</protein>
<keyword evidence="3" id="KW-1185">Reference proteome</keyword>
<gene>
    <name evidence="2" type="ORF">VTK73DRAFT_9844</name>
</gene>
<dbReference type="Proteomes" id="UP001586593">
    <property type="component" value="Unassembled WGS sequence"/>
</dbReference>
<organism evidence="2 3">
    <name type="scientific">Phialemonium thermophilum</name>
    <dbReference type="NCBI Taxonomy" id="223376"/>
    <lineage>
        <taxon>Eukaryota</taxon>
        <taxon>Fungi</taxon>
        <taxon>Dikarya</taxon>
        <taxon>Ascomycota</taxon>
        <taxon>Pezizomycotina</taxon>
        <taxon>Sordariomycetes</taxon>
        <taxon>Sordariomycetidae</taxon>
        <taxon>Cephalothecales</taxon>
        <taxon>Cephalothecaceae</taxon>
        <taxon>Phialemonium</taxon>
    </lineage>
</organism>
<evidence type="ECO:0000256" key="1">
    <source>
        <dbReference type="SAM" id="MobiDB-lite"/>
    </source>
</evidence>
<proteinExistence type="predicted"/>
<sequence>MAAAAITWKPSSCRVASSAEPAIGFASWKRTETLLTSGTTLFATRPASSGLCLPLPVSVWFSPPDSRSTLRRPREHTLTHGAALCFLSLRGVGIGSGILTARDTRRIRDLYGVDGKYGDDVARAICCPAYSLAHNEFRLCRQEERSRLGHADRNSVGVPYQSERPMEASVSPESEDDMRLLSPSPSTWESRRWEEAERRDSGSVTVDGAGAEGSDHESNRYTGDGSLADNDAFEPRDEPPLPQTSITMPVGCDPAGGDDGQDRLFHPPQRSPLRDVDGISRKSSAETSRRPSLCPGQEGGIPCHGTTRSSLDTPRQGRPRDSLGMPPHLVTSPSISRTLIIVSSPSSSSWSLPAGGKPC</sequence>